<evidence type="ECO:0000313" key="7">
    <source>
        <dbReference type="EMBL" id="CAF4469343.1"/>
    </source>
</evidence>
<dbReference type="PANTHER" id="PTHR13673:SF0">
    <property type="entry name" value="VPS35 ENDOSOMAL PROTEIN-SORTING FACTOR-LIKE"/>
    <property type="match status" value="1"/>
</dbReference>
<comment type="similarity">
    <text evidence="2">Belongs to the VPS35L family.</text>
</comment>
<reference evidence="6" key="1">
    <citation type="submission" date="2021-02" db="EMBL/GenBank/DDBJ databases">
        <authorList>
            <person name="Nowell W R."/>
        </authorList>
    </citation>
    <scope>NUCLEOTIDE SEQUENCE</scope>
</reference>
<dbReference type="EMBL" id="CAJOBA010087329">
    <property type="protein sequence ID" value="CAF4469343.1"/>
    <property type="molecule type" value="Genomic_DNA"/>
</dbReference>
<evidence type="ECO:0000313" key="6">
    <source>
        <dbReference type="EMBL" id="CAF1636925.1"/>
    </source>
</evidence>
<keyword evidence="4" id="KW-0967">Endosome</keyword>
<protein>
    <submittedName>
        <fullName evidence="6">Uncharacterized protein</fullName>
    </submittedName>
</protein>
<dbReference type="Proteomes" id="UP000677228">
    <property type="component" value="Unassembled WGS sequence"/>
</dbReference>
<dbReference type="Proteomes" id="UP000682733">
    <property type="component" value="Unassembled WGS sequence"/>
</dbReference>
<evidence type="ECO:0000256" key="1">
    <source>
        <dbReference type="ARBA" id="ARBA00004177"/>
    </source>
</evidence>
<evidence type="ECO:0000256" key="5">
    <source>
        <dbReference type="ARBA" id="ARBA00022927"/>
    </source>
</evidence>
<sequence length="115" mass="13440">IYVFLAERVAPDLIPEITKETCRNWFYKIAIIRELLPRIFVEAAILQCYNFLSKNHYQTALIQLIKMCRGIADPLVAAFTRCYICRVGMAIDPTFREHIDSAFTDSLHCFYQVMK</sequence>
<keyword evidence="5" id="KW-0653">Protein transport</keyword>
<evidence type="ECO:0000256" key="2">
    <source>
        <dbReference type="ARBA" id="ARBA00010704"/>
    </source>
</evidence>
<dbReference type="GO" id="GO:0015031">
    <property type="term" value="P:protein transport"/>
    <property type="evidence" value="ECO:0007669"/>
    <property type="project" value="UniProtKB-KW"/>
</dbReference>
<evidence type="ECO:0000313" key="8">
    <source>
        <dbReference type="Proteomes" id="UP000677228"/>
    </source>
</evidence>
<accession>A0A8S2GA59</accession>
<feature type="non-terminal residue" evidence="6">
    <location>
        <position position="1"/>
    </location>
</feature>
<gene>
    <name evidence="6" type="ORF">OVA965_LOCUS44063</name>
    <name evidence="7" type="ORF">TMI583_LOCUS46620</name>
</gene>
<name>A0A8S2GA59_9BILA</name>
<evidence type="ECO:0000256" key="3">
    <source>
        <dbReference type="ARBA" id="ARBA00022448"/>
    </source>
</evidence>
<comment type="caution">
    <text evidence="6">The sequence shown here is derived from an EMBL/GenBank/DDBJ whole genome shotgun (WGS) entry which is preliminary data.</text>
</comment>
<keyword evidence="3" id="KW-0813">Transport</keyword>
<dbReference type="PANTHER" id="PTHR13673">
    <property type="entry name" value="ESOPHAGEAL CANCER ASSOCIATED PROTEIN"/>
    <property type="match status" value="1"/>
</dbReference>
<dbReference type="GO" id="GO:0032456">
    <property type="term" value="P:endocytic recycling"/>
    <property type="evidence" value="ECO:0007669"/>
    <property type="project" value="InterPro"/>
</dbReference>
<dbReference type="AlphaFoldDB" id="A0A8S2GA59"/>
<evidence type="ECO:0000256" key="4">
    <source>
        <dbReference type="ARBA" id="ARBA00022753"/>
    </source>
</evidence>
<comment type="subcellular location">
    <subcellularLocation>
        <location evidence="1">Endosome</location>
    </subcellularLocation>
</comment>
<proteinExistence type="inferred from homology"/>
<organism evidence="6 8">
    <name type="scientific">Didymodactylos carnosus</name>
    <dbReference type="NCBI Taxonomy" id="1234261"/>
    <lineage>
        <taxon>Eukaryota</taxon>
        <taxon>Metazoa</taxon>
        <taxon>Spiralia</taxon>
        <taxon>Gnathifera</taxon>
        <taxon>Rotifera</taxon>
        <taxon>Eurotatoria</taxon>
        <taxon>Bdelloidea</taxon>
        <taxon>Philodinida</taxon>
        <taxon>Philodinidae</taxon>
        <taxon>Didymodactylos</taxon>
    </lineage>
</organism>
<dbReference type="InterPro" id="IPR029705">
    <property type="entry name" value="VPS35L"/>
</dbReference>
<dbReference type="GO" id="GO:0005768">
    <property type="term" value="C:endosome"/>
    <property type="evidence" value="ECO:0007669"/>
    <property type="project" value="UniProtKB-SubCell"/>
</dbReference>
<dbReference type="EMBL" id="CAJNOK010060988">
    <property type="protein sequence ID" value="CAF1636925.1"/>
    <property type="molecule type" value="Genomic_DNA"/>
</dbReference>